<gene>
    <name evidence="7" type="ORF">ASILVAE211_21155</name>
</gene>
<keyword evidence="8" id="KW-1185">Reference proteome</keyword>
<protein>
    <submittedName>
        <fullName evidence="7">ABC transporter substrate-binding protein</fullName>
    </submittedName>
</protein>
<dbReference type="CDD" id="cd08512">
    <property type="entry name" value="PBP2_NikA_DppA_OppA_like_7"/>
    <property type="match status" value="1"/>
</dbReference>
<reference evidence="7" key="2">
    <citation type="submission" date="2021-01" db="EMBL/GenBank/DDBJ databases">
        <authorList>
            <person name="Mieszkin S."/>
            <person name="Pouder E."/>
            <person name="Alain K."/>
        </authorList>
    </citation>
    <scope>NUCLEOTIDE SEQUENCE</scope>
    <source>
        <strain evidence="7">HW T2.11</strain>
    </source>
</reference>
<dbReference type="GO" id="GO:1904680">
    <property type="term" value="F:peptide transmembrane transporter activity"/>
    <property type="evidence" value="ECO:0007669"/>
    <property type="project" value="TreeGrafter"/>
</dbReference>
<dbReference type="EMBL" id="JAESVB010000016">
    <property type="protein sequence ID" value="MCB8877716.1"/>
    <property type="molecule type" value="Genomic_DNA"/>
</dbReference>
<keyword evidence="3" id="KW-0813">Transport</keyword>
<comment type="subcellular location">
    <subcellularLocation>
        <location evidence="1">Periplasm</location>
    </subcellularLocation>
</comment>
<feature type="signal peptide" evidence="5">
    <location>
        <begin position="1"/>
        <end position="35"/>
    </location>
</feature>
<dbReference type="RefSeq" id="WP_227323363.1">
    <property type="nucleotide sequence ID" value="NZ_JAESVB010000016.1"/>
</dbReference>
<feature type="domain" description="Solute-binding protein family 5" evidence="6">
    <location>
        <begin position="81"/>
        <end position="445"/>
    </location>
</feature>
<dbReference type="AlphaFoldDB" id="A0A963YV82"/>
<evidence type="ECO:0000259" key="6">
    <source>
        <dbReference type="Pfam" id="PF00496"/>
    </source>
</evidence>
<dbReference type="InterPro" id="IPR000914">
    <property type="entry name" value="SBP_5_dom"/>
</dbReference>
<accession>A0A963YV82</accession>
<dbReference type="Pfam" id="PF00496">
    <property type="entry name" value="SBP_bac_5"/>
    <property type="match status" value="1"/>
</dbReference>
<feature type="chain" id="PRO_5037951118" evidence="5">
    <location>
        <begin position="36"/>
        <end position="537"/>
    </location>
</feature>
<organism evidence="7 8">
    <name type="scientific">Acidisoma silvae</name>
    <dbReference type="NCBI Taxonomy" id="2802396"/>
    <lineage>
        <taxon>Bacteria</taxon>
        <taxon>Pseudomonadati</taxon>
        <taxon>Pseudomonadota</taxon>
        <taxon>Alphaproteobacteria</taxon>
        <taxon>Acetobacterales</taxon>
        <taxon>Acidocellaceae</taxon>
        <taxon>Acidisoma</taxon>
    </lineage>
</organism>
<comment type="caution">
    <text evidence="7">The sequence shown here is derived from an EMBL/GenBank/DDBJ whole genome shotgun (WGS) entry which is preliminary data.</text>
</comment>
<sequence>MMATGNLWRRGLFSAASLMIMAASGALATAGTAQAADSEIVVARAMDLNSLDPARAYCDTCQIYLSAVYDTLLTLAPDNKTIVPDLATSWEVSPDVTTFTFHLNPAATFSDGTPVTATDVQWSMERLKNIKGGAAYLMDSLKSIDIKDPHTLVVTTKTPNSEFLGILSATYVGIINSKLAMAHGANDDDNASTTDTADTWFLSHSAGSGAFTLQSYKADDALRLKRNAGYWGKKAQVSGVIIKQTADAVTQAQMLQSGAADIAMQIDPDTAKTIHDPNIVFQTVPSYNYVYAAFSPIAKGSPVPLTHDVREAIALAIDYKGAIDFTVGGAGNLQPSAIPNGFPGTADLPAPVTDVAKAKALLAKAGYPNGFKIGLEFPAMDVYGIDISLLAQKLQQDLAKINVSLTLKPETFNVWVGDIDKPGVPFTIGFFAPDYFGSAQYAQYFGMMAGMPWGTRAGVGTTPGLDGAAELVAFNKALAAGPSAQEAAYQAIGLQMIADKIILPIVSPDLVLAYAKDIGGMRYSACCNLPLAEIVKH</sequence>
<reference evidence="7" key="1">
    <citation type="journal article" date="2021" name="Microorganisms">
        <title>Acidisoma silvae sp. nov. and Acidisomacellulosilytica sp. nov., Two Acidophilic Bacteria Isolated from Decaying Wood, Hydrolyzing Cellulose and Producing Poly-3-hydroxybutyrate.</title>
        <authorList>
            <person name="Mieszkin S."/>
            <person name="Pouder E."/>
            <person name="Uroz S."/>
            <person name="Simon-Colin C."/>
            <person name="Alain K."/>
        </authorList>
    </citation>
    <scope>NUCLEOTIDE SEQUENCE</scope>
    <source>
        <strain evidence="7">HW T2.11</strain>
    </source>
</reference>
<dbReference type="Gene3D" id="3.40.190.10">
    <property type="entry name" value="Periplasmic binding protein-like II"/>
    <property type="match status" value="1"/>
</dbReference>
<dbReference type="PANTHER" id="PTHR30290:SF10">
    <property type="entry name" value="PERIPLASMIC OLIGOPEPTIDE-BINDING PROTEIN-RELATED"/>
    <property type="match status" value="1"/>
</dbReference>
<dbReference type="Proteomes" id="UP000708298">
    <property type="component" value="Unassembled WGS sequence"/>
</dbReference>
<evidence type="ECO:0000256" key="4">
    <source>
        <dbReference type="ARBA" id="ARBA00022729"/>
    </source>
</evidence>
<dbReference type="InterPro" id="IPR039424">
    <property type="entry name" value="SBP_5"/>
</dbReference>
<evidence type="ECO:0000313" key="7">
    <source>
        <dbReference type="EMBL" id="MCB8877716.1"/>
    </source>
</evidence>
<name>A0A963YV82_9PROT</name>
<keyword evidence="4 5" id="KW-0732">Signal</keyword>
<evidence type="ECO:0000256" key="2">
    <source>
        <dbReference type="ARBA" id="ARBA00005695"/>
    </source>
</evidence>
<dbReference type="GO" id="GO:0030313">
    <property type="term" value="C:cell envelope"/>
    <property type="evidence" value="ECO:0007669"/>
    <property type="project" value="UniProtKB-SubCell"/>
</dbReference>
<dbReference type="SUPFAM" id="SSF53850">
    <property type="entry name" value="Periplasmic binding protein-like II"/>
    <property type="match status" value="1"/>
</dbReference>
<dbReference type="GO" id="GO:0015833">
    <property type="term" value="P:peptide transport"/>
    <property type="evidence" value="ECO:0007669"/>
    <property type="project" value="TreeGrafter"/>
</dbReference>
<proteinExistence type="inferred from homology"/>
<evidence type="ECO:0000256" key="3">
    <source>
        <dbReference type="ARBA" id="ARBA00022448"/>
    </source>
</evidence>
<dbReference type="Gene3D" id="3.10.105.10">
    <property type="entry name" value="Dipeptide-binding Protein, Domain 3"/>
    <property type="match status" value="1"/>
</dbReference>
<comment type="similarity">
    <text evidence="2">Belongs to the bacterial solute-binding protein 5 family.</text>
</comment>
<evidence type="ECO:0000313" key="8">
    <source>
        <dbReference type="Proteomes" id="UP000708298"/>
    </source>
</evidence>
<dbReference type="Gene3D" id="3.90.76.10">
    <property type="entry name" value="Dipeptide-binding Protein, Domain 1"/>
    <property type="match status" value="1"/>
</dbReference>
<evidence type="ECO:0000256" key="1">
    <source>
        <dbReference type="ARBA" id="ARBA00004418"/>
    </source>
</evidence>
<evidence type="ECO:0000256" key="5">
    <source>
        <dbReference type="SAM" id="SignalP"/>
    </source>
</evidence>
<dbReference type="PANTHER" id="PTHR30290">
    <property type="entry name" value="PERIPLASMIC BINDING COMPONENT OF ABC TRANSPORTER"/>
    <property type="match status" value="1"/>
</dbReference>